<dbReference type="AlphaFoldDB" id="A0A1M5CEH0"/>
<dbReference type="STRING" id="1484053.SAMN05444274_10681"/>
<dbReference type="Pfam" id="PF12702">
    <property type="entry name" value="Lipocalin_3"/>
    <property type="match status" value="1"/>
</dbReference>
<dbReference type="Proteomes" id="UP000184164">
    <property type="component" value="Unassembled WGS sequence"/>
</dbReference>
<name>A0A1M5CEH0_9BACT</name>
<evidence type="ECO:0000313" key="3">
    <source>
        <dbReference type="EMBL" id="SHF52997.1"/>
    </source>
</evidence>
<accession>A0A1M5CEH0</accession>
<gene>
    <name evidence="3" type="ORF">SAMN05444274_10681</name>
</gene>
<dbReference type="RefSeq" id="WP_073002361.1">
    <property type="nucleotide sequence ID" value="NZ_FQUM01000006.1"/>
</dbReference>
<evidence type="ECO:0000256" key="1">
    <source>
        <dbReference type="SAM" id="Phobius"/>
    </source>
</evidence>
<dbReference type="EMBL" id="FQUM01000006">
    <property type="protein sequence ID" value="SHF52997.1"/>
    <property type="molecule type" value="Genomic_DNA"/>
</dbReference>
<reference evidence="3 4" key="1">
    <citation type="submission" date="2016-11" db="EMBL/GenBank/DDBJ databases">
        <authorList>
            <person name="Jaros S."/>
            <person name="Januszkiewicz K."/>
            <person name="Wedrychowicz H."/>
        </authorList>
    </citation>
    <scope>NUCLEOTIDE SEQUENCE [LARGE SCALE GENOMIC DNA]</scope>
    <source>
        <strain evidence="3 4">DSM 26910</strain>
    </source>
</reference>
<evidence type="ECO:0000313" key="4">
    <source>
        <dbReference type="Proteomes" id="UP000184164"/>
    </source>
</evidence>
<evidence type="ECO:0000259" key="2">
    <source>
        <dbReference type="Pfam" id="PF12702"/>
    </source>
</evidence>
<dbReference type="Gene3D" id="2.40.128.280">
    <property type="match status" value="1"/>
</dbReference>
<proteinExistence type="predicted"/>
<keyword evidence="1" id="KW-0812">Transmembrane</keyword>
<sequence>MKTVKIAGAVILAIALLGAGMLYFKTKSDSQQEAPLYKGENIQPESHKVFFGSWILEHPESAEKQGFTLMPDSMASSINMATLKYKKWKIENDELVLTAISLGNHTASVFEEKYAIDSFNQRKMILEMNGREYIYKKLKKIIAEDSEKSASLSTSFEYFPAEKADTAKQEVDLESNARAKRFKTVISQEYNSSPVNFAGHYVVITWGCGSGCIEGVMVDSRNGKVYNLPTKKGYSDVGNSVEHYKNSVLLKTSFIYPAPDPNNQEAEEHFWLWNEAAKEFVHYKSESNVAI</sequence>
<keyword evidence="4" id="KW-1185">Reference proteome</keyword>
<keyword evidence="1" id="KW-0472">Membrane</keyword>
<organism evidence="3 4">
    <name type="scientific">Mariniphaga anaerophila</name>
    <dbReference type="NCBI Taxonomy" id="1484053"/>
    <lineage>
        <taxon>Bacteria</taxon>
        <taxon>Pseudomonadati</taxon>
        <taxon>Bacteroidota</taxon>
        <taxon>Bacteroidia</taxon>
        <taxon>Marinilabiliales</taxon>
        <taxon>Prolixibacteraceae</taxon>
        <taxon>Mariniphaga</taxon>
    </lineage>
</organism>
<dbReference type="InterPro" id="IPR024311">
    <property type="entry name" value="Lipocalin-like"/>
</dbReference>
<feature type="domain" description="Lipocalin-like" evidence="2">
    <location>
        <begin position="47"/>
        <end position="137"/>
    </location>
</feature>
<keyword evidence="1" id="KW-1133">Transmembrane helix</keyword>
<feature type="transmembrane region" description="Helical" evidence="1">
    <location>
        <begin position="6"/>
        <end position="24"/>
    </location>
</feature>
<protein>
    <submittedName>
        <fullName evidence="3">Lipocalin-like</fullName>
    </submittedName>
</protein>